<dbReference type="PANTHER" id="PTHR43877">
    <property type="entry name" value="AMINOALKYLPHOSPHONATE N-ACETYLTRANSFERASE-RELATED-RELATED"/>
    <property type="match status" value="1"/>
</dbReference>
<dbReference type="InterPro" id="IPR016181">
    <property type="entry name" value="Acyl_CoA_acyltransferase"/>
</dbReference>
<organism evidence="4 5">
    <name type="scientific">Methylobacterium trifolii</name>
    <dbReference type="NCBI Taxonomy" id="1003092"/>
    <lineage>
        <taxon>Bacteria</taxon>
        <taxon>Pseudomonadati</taxon>
        <taxon>Pseudomonadota</taxon>
        <taxon>Alphaproteobacteria</taxon>
        <taxon>Hyphomicrobiales</taxon>
        <taxon>Methylobacteriaceae</taxon>
        <taxon>Methylobacterium</taxon>
    </lineage>
</organism>
<dbReference type="PANTHER" id="PTHR43877:SF1">
    <property type="entry name" value="ACETYLTRANSFERASE"/>
    <property type="match status" value="1"/>
</dbReference>
<dbReference type="InterPro" id="IPR050832">
    <property type="entry name" value="Bact_Acetyltransf"/>
</dbReference>
<reference evidence="4" key="1">
    <citation type="journal article" date="2021" name="Front. Microbiol.">
        <title>Comprehensive Comparative Genomics and Phenotyping of Methylobacterium Species.</title>
        <authorList>
            <person name="Alessa O."/>
            <person name="Ogura Y."/>
            <person name="Fujitani Y."/>
            <person name="Takami H."/>
            <person name="Hayashi T."/>
            <person name="Sahin N."/>
            <person name="Tani A."/>
        </authorList>
    </citation>
    <scope>NUCLEOTIDE SEQUENCE</scope>
    <source>
        <strain evidence="4">DSM 23632</strain>
    </source>
</reference>
<dbReference type="Proteomes" id="UP001055057">
    <property type="component" value="Unassembled WGS sequence"/>
</dbReference>
<gene>
    <name evidence="4" type="primary">eis_2</name>
    <name evidence="4" type="ORF">MPOCJGCO_4263</name>
</gene>
<dbReference type="InterPro" id="IPR000182">
    <property type="entry name" value="GNAT_dom"/>
</dbReference>
<name>A0ABQ4U514_9HYPH</name>
<keyword evidence="5" id="KW-1185">Reference proteome</keyword>
<comment type="caution">
    <text evidence="4">The sequence shown here is derived from an EMBL/GenBank/DDBJ whole genome shotgun (WGS) entry which is preliminary data.</text>
</comment>
<evidence type="ECO:0000256" key="1">
    <source>
        <dbReference type="ARBA" id="ARBA00022679"/>
    </source>
</evidence>
<dbReference type="EMBL" id="BPRB01000277">
    <property type="protein sequence ID" value="GJE62133.1"/>
    <property type="molecule type" value="Genomic_DNA"/>
</dbReference>
<dbReference type="PROSITE" id="PS51186">
    <property type="entry name" value="GNAT"/>
    <property type="match status" value="1"/>
</dbReference>
<sequence length="185" mass="19097">MAGLIAGRPPRVHSDKAMSALSLVIRPEHPDDAPAIGRLHARAFGPGRFARTAYRLREGVPHADALSVTASVGSFLVGSVRMSPVQAEGPAFLALGPLAVDPSFSGRGVGSGLMRAALEAARAAGEGLVVLVGDAPFYARFGFTPVPPGRLSLPGPVDPARFLRLELAAGFSERVSGIVTAARAR</sequence>
<evidence type="ECO:0000259" key="3">
    <source>
        <dbReference type="PROSITE" id="PS51186"/>
    </source>
</evidence>
<dbReference type="Gene3D" id="3.40.630.30">
    <property type="match status" value="1"/>
</dbReference>
<keyword evidence="2" id="KW-0012">Acyltransferase</keyword>
<evidence type="ECO:0000313" key="5">
    <source>
        <dbReference type="Proteomes" id="UP001055057"/>
    </source>
</evidence>
<evidence type="ECO:0000313" key="4">
    <source>
        <dbReference type="EMBL" id="GJE62133.1"/>
    </source>
</evidence>
<keyword evidence="1" id="KW-0808">Transferase</keyword>
<proteinExistence type="predicted"/>
<accession>A0ABQ4U514</accession>
<dbReference type="Pfam" id="PF13508">
    <property type="entry name" value="Acetyltransf_7"/>
    <property type="match status" value="1"/>
</dbReference>
<protein>
    <submittedName>
        <fullName evidence="4">N-acetyltransferase Eis</fullName>
    </submittedName>
</protein>
<dbReference type="SUPFAM" id="SSF55729">
    <property type="entry name" value="Acyl-CoA N-acyltransferases (Nat)"/>
    <property type="match status" value="1"/>
</dbReference>
<reference evidence="4" key="2">
    <citation type="submission" date="2021-08" db="EMBL/GenBank/DDBJ databases">
        <authorList>
            <person name="Tani A."/>
            <person name="Ola A."/>
            <person name="Ogura Y."/>
            <person name="Katsura K."/>
            <person name="Hayashi T."/>
        </authorList>
    </citation>
    <scope>NUCLEOTIDE SEQUENCE</scope>
    <source>
        <strain evidence="4">DSM 23632</strain>
    </source>
</reference>
<feature type="domain" description="N-acetyltransferase" evidence="3">
    <location>
        <begin position="23"/>
        <end position="164"/>
    </location>
</feature>
<evidence type="ECO:0000256" key="2">
    <source>
        <dbReference type="ARBA" id="ARBA00023315"/>
    </source>
</evidence>